<dbReference type="InterPro" id="IPR003714">
    <property type="entry name" value="PhoH"/>
</dbReference>
<dbReference type="InterPro" id="IPR027417">
    <property type="entry name" value="P-loop_NTPase"/>
</dbReference>
<keyword evidence="6" id="KW-0460">Magnesium</keyword>
<dbReference type="Pfam" id="PF02562">
    <property type="entry name" value="PhoH"/>
    <property type="match status" value="1"/>
</dbReference>
<dbReference type="GO" id="GO:0005524">
    <property type="term" value="F:ATP binding"/>
    <property type="evidence" value="ECO:0007669"/>
    <property type="project" value="UniProtKB-KW"/>
</dbReference>
<evidence type="ECO:0000256" key="5">
    <source>
        <dbReference type="ARBA" id="ARBA00022840"/>
    </source>
</evidence>
<dbReference type="PANTHER" id="PTHR30473">
    <property type="entry name" value="PROTEIN PHOH"/>
    <property type="match status" value="1"/>
</dbReference>
<dbReference type="EMBL" id="CP031165">
    <property type="protein sequence ID" value="AXV08555.1"/>
    <property type="molecule type" value="Genomic_DNA"/>
</dbReference>
<dbReference type="SUPFAM" id="SSF52540">
    <property type="entry name" value="P-loop containing nucleoside triphosphate hydrolases"/>
    <property type="match status" value="1"/>
</dbReference>
<dbReference type="GO" id="GO:0046872">
    <property type="term" value="F:metal ion binding"/>
    <property type="evidence" value="ECO:0007669"/>
    <property type="project" value="UniProtKB-KW"/>
</dbReference>
<evidence type="ECO:0000256" key="7">
    <source>
        <dbReference type="ARBA" id="ARBA00046345"/>
    </source>
</evidence>
<dbReference type="PANTHER" id="PTHR30473:SF2">
    <property type="entry name" value="PIN DOMAIN-CONTAINING PROTEIN"/>
    <property type="match status" value="1"/>
</dbReference>
<evidence type="ECO:0000259" key="8">
    <source>
        <dbReference type="SMART" id="SM00670"/>
    </source>
</evidence>
<dbReference type="SMART" id="SM00670">
    <property type="entry name" value="PINc"/>
    <property type="match status" value="1"/>
</dbReference>
<proteinExistence type="inferred from homology"/>
<keyword evidence="2" id="KW-0479">Metal-binding</keyword>
<keyword evidence="1" id="KW-0540">Nuclease</keyword>
<evidence type="ECO:0000256" key="3">
    <source>
        <dbReference type="ARBA" id="ARBA00022741"/>
    </source>
</evidence>
<comment type="similarity">
    <text evidence="7">In the N-terminal section; belongs to the PINc/VapC protein family.</text>
</comment>
<dbReference type="SUPFAM" id="SSF88723">
    <property type="entry name" value="PIN domain-like"/>
    <property type="match status" value="1"/>
</dbReference>
<dbReference type="GO" id="GO:0005829">
    <property type="term" value="C:cytosol"/>
    <property type="evidence" value="ECO:0007669"/>
    <property type="project" value="TreeGrafter"/>
</dbReference>
<evidence type="ECO:0000256" key="2">
    <source>
        <dbReference type="ARBA" id="ARBA00022723"/>
    </source>
</evidence>
<dbReference type="GO" id="GO:0004518">
    <property type="term" value="F:nuclease activity"/>
    <property type="evidence" value="ECO:0007669"/>
    <property type="project" value="UniProtKB-KW"/>
</dbReference>
<dbReference type="GO" id="GO:0016787">
    <property type="term" value="F:hydrolase activity"/>
    <property type="evidence" value="ECO:0007669"/>
    <property type="project" value="UniProtKB-KW"/>
</dbReference>
<reference evidence="9 10" key="1">
    <citation type="submission" date="2018-09" db="EMBL/GenBank/DDBJ databases">
        <title>Complete genome sequence of Euzebya sp. DY32-46 isolated from seawater of Pacific Ocean.</title>
        <authorList>
            <person name="Xu L."/>
            <person name="Wu Y.-H."/>
            <person name="Xu X.-W."/>
        </authorList>
    </citation>
    <scope>NUCLEOTIDE SEQUENCE [LARGE SCALE GENOMIC DNA]</scope>
    <source>
        <strain evidence="9 10">DY32-46</strain>
    </source>
</reference>
<sequence length="441" mass="48465">MDNRISYVIDTCVLLADPQAMYRFDEHEVVLPLVVVEELDRQKTRMDEVGRNARHAIRQIEELRTGSPDGLVSPVTLSGGGTLRIESNHVDQTLPKYLDPMKPDHRILAVALALRGTLVTKDAALRIKAAQLGAPAEDYRADQVQVDHHYTGIDEIEVAESWMADFHTDGKAVLADRAHAHWTNQCLVLKSGQSGSGLARVTEIRDDEVVVTRVPGSPRAFGVQPRDVRQTFALDLLTDPSVPCVSLMGMAGTGKTFLALAAGLEQVVERSTYRRLSVYRPLVAVGRQEVGFLPGDLDDKLSPWMAAVHDNLYSLFRKDSDSPFHGQGHVQRMVDALLDRGQLEMAAITYLRGRSITDEFVIVDEAQNLELPTLKVILTRMALGSKVVFCGDLSQVDNPYISPHGGMAALIEKLKGTDLFGHVTMAKGVRSPLAELAAMSF</sequence>
<dbReference type="InterPro" id="IPR002716">
    <property type="entry name" value="PIN_dom"/>
</dbReference>
<keyword evidence="3" id="KW-0547">Nucleotide-binding</keyword>
<dbReference type="KEGG" id="euz:DVS28_a3883"/>
<feature type="domain" description="PIN" evidence="8">
    <location>
        <begin position="5"/>
        <end position="127"/>
    </location>
</feature>
<protein>
    <submittedName>
        <fullName evidence="9">Putative ATPase related to phosphate starvation-inducible protein PhoH</fullName>
    </submittedName>
</protein>
<evidence type="ECO:0000313" key="9">
    <source>
        <dbReference type="EMBL" id="AXV08555.1"/>
    </source>
</evidence>
<dbReference type="InterPro" id="IPR029060">
    <property type="entry name" value="PIN-like_dom_sf"/>
</dbReference>
<dbReference type="CDD" id="cd09883">
    <property type="entry name" value="PIN_VapC_PhoHL-ATPase"/>
    <property type="match status" value="1"/>
</dbReference>
<name>A0A346Y258_9ACTN</name>
<keyword evidence="10" id="KW-1185">Reference proteome</keyword>
<dbReference type="InterPro" id="IPR051451">
    <property type="entry name" value="PhoH2-like"/>
</dbReference>
<dbReference type="Gene3D" id="3.40.50.1010">
    <property type="entry name" value="5'-nuclease"/>
    <property type="match status" value="1"/>
</dbReference>
<accession>A0A346Y258</accession>
<dbReference type="OrthoDB" id="9766527at2"/>
<evidence type="ECO:0000256" key="6">
    <source>
        <dbReference type="ARBA" id="ARBA00022842"/>
    </source>
</evidence>
<evidence type="ECO:0000256" key="4">
    <source>
        <dbReference type="ARBA" id="ARBA00022801"/>
    </source>
</evidence>
<evidence type="ECO:0000256" key="1">
    <source>
        <dbReference type="ARBA" id="ARBA00022722"/>
    </source>
</evidence>
<evidence type="ECO:0000313" key="10">
    <source>
        <dbReference type="Proteomes" id="UP000264006"/>
    </source>
</evidence>
<keyword evidence="5" id="KW-0067">ATP-binding</keyword>
<gene>
    <name evidence="9" type="ORF">DVS28_a3883</name>
</gene>
<keyword evidence="4" id="KW-0378">Hydrolase</keyword>
<dbReference type="RefSeq" id="WP_114592881.1">
    <property type="nucleotide sequence ID" value="NZ_CP031165.1"/>
</dbReference>
<dbReference type="Pfam" id="PF13638">
    <property type="entry name" value="PIN_4"/>
    <property type="match status" value="1"/>
</dbReference>
<dbReference type="Gene3D" id="3.40.50.300">
    <property type="entry name" value="P-loop containing nucleotide triphosphate hydrolases"/>
    <property type="match status" value="1"/>
</dbReference>
<dbReference type="AlphaFoldDB" id="A0A346Y258"/>
<organism evidence="9 10">
    <name type="scientific">Euzebya pacifica</name>
    <dbReference type="NCBI Taxonomy" id="1608957"/>
    <lineage>
        <taxon>Bacteria</taxon>
        <taxon>Bacillati</taxon>
        <taxon>Actinomycetota</taxon>
        <taxon>Nitriliruptoria</taxon>
        <taxon>Euzebyales</taxon>
    </lineage>
</organism>
<dbReference type="Proteomes" id="UP000264006">
    <property type="component" value="Chromosome"/>
</dbReference>